<reference evidence="1" key="1">
    <citation type="submission" date="2023-06" db="EMBL/GenBank/DDBJ databases">
        <title>Genome-scale phylogeny and comparative genomics of the fungal order Sordariales.</title>
        <authorList>
            <consortium name="Lawrence Berkeley National Laboratory"/>
            <person name="Hensen N."/>
            <person name="Bonometti L."/>
            <person name="Westerberg I."/>
            <person name="Brannstrom I.O."/>
            <person name="Guillou S."/>
            <person name="Cros-Aarteil S."/>
            <person name="Calhoun S."/>
            <person name="Haridas S."/>
            <person name="Kuo A."/>
            <person name="Mondo S."/>
            <person name="Pangilinan J."/>
            <person name="Riley R."/>
            <person name="LaButti K."/>
            <person name="Andreopoulos B."/>
            <person name="Lipzen A."/>
            <person name="Chen C."/>
            <person name="Yanf M."/>
            <person name="Daum C."/>
            <person name="Ng V."/>
            <person name="Clum A."/>
            <person name="Steindorff A."/>
            <person name="Ohm R."/>
            <person name="Martin F."/>
            <person name="Silar P."/>
            <person name="Natvig D."/>
            <person name="Lalanne C."/>
            <person name="Gautier V."/>
            <person name="Ament-velasquez S.L."/>
            <person name="Kruys A."/>
            <person name="Hutchinson M.I."/>
            <person name="Powell A.J."/>
            <person name="Barry K."/>
            <person name="Miller A.N."/>
            <person name="Grigoriev I.V."/>
            <person name="Debuchy R."/>
            <person name="Gladieux P."/>
            <person name="Thoren M.H."/>
            <person name="Johannesson H."/>
        </authorList>
    </citation>
    <scope>NUCLEOTIDE SEQUENCE</scope>
    <source>
        <strain evidence="1">SMH2392-1A</strain>
    </source>
</reference>
<dbReference type="EMBL" id="JAUIRO010000001">
    <property type="protein sequence ID" value="KAK0734712.1"/>
    <property type="molecule type" value="Genomic_DNA"/>
</dbReference>
<name>A0AA40BI82_9PEZI</name>
<dbReference type="AlphaFoldDB" id="A0AA40BI82"/>
<keyword evidence="2" id="KW-1185">Reference proteome</keyword>
<gene>
    <name evidence="1" type="ORF">B0T26DRAFT_633936</name>
</gene>
<evidence type="ECO:0000313" key="1">
    <source>
        <dbReference type="EMBL" id="KAK0734712.1"/>
    </source>
</evidence>
<accession>A0AA40BI82</accession>
<dbReference type="RefSeq" id="XP_060303589.1">
    <property type="nucleotide sequence ID" value="XM_060436584.1"/>
</dbReference>
<dbReference type="GeneID" id="85319854"/>
<proteinExistence type="predicted"/>
<evidence type="ECO:0000313" key="2">
    <source>
        <dbReference type="Proteomes" id="UP001172101"/>
    </source>
</evidence>
<sequence length="53" mass="6111">MGEAVCAHSFKIIKSGTTLLQWNCWICCSGPHWWIFQCRYCGATWCRPCLENA</sequence>
<dbReference type="Proteomes" id="UP001172101">
    <property type="component" value="Unassembled WGS sequence"/>
</dbReference>
<protein>
    <submittedName>
        <fullName evidence="1">Uncharacterized protein</fullName>
    </submittedName>
</protein>
<organism evidence="1 2">
    <name type="scientific">Lasiosphaeria miniovina</name>
    <dbReference type="NCBI Taxonomy" id="1954250"/>
    <lineage>
        <taxon>Eukaryota</taxon>
        <taxon>Fungi</taxon>
        <taxon>Dikarya</taxon>
        <taxon>Ascomycota</taxon>
        <taxon>Pezizomycotina</taxon>
        <taxon>Sordariomycetes</taxon>
        <taxon>Sordariomycetidae</taxon>
        <taxon>Sordariales</taxon>
        <taxon>Lasiosphaeriaceae</taxon>
        <taxon>Lasiosphaeria</taxon>
    </lineage>
</organism>
<comment type="caution">
    <text evidence="1">The sequence shown here is derived from an EMBL/GenBank/DDBJ whole genome shotgun (WGS) entry which is preliminary data.</text>
</comment>